<dbReference type="Pfam" id="PF13304">
    <property type="entry name" value="AAA_21"/>
    <property type="match status" value="1"/>
</dbReference>
<gene>
    <name evidence="2" type="ORF">Q9L58_010317</name>
</gene>
<dbReference type="InterPro" id="IPR003959">
    <property type="entry name" value="ATPase_AAA_core"/>
</dbReference>
<feature type="non-terminal residue" evidence="2">
    <location>
        <position position="434"/>
    </location>
</feature>
<dbReference type="SUPFAM" id="SSF52540">
    <property type="entry name" value="P-loop containing nucleoside triphosphate hydrolases"/>
    <property type="match status" value="1"/>
</dbReference>
<name>A0ABR3G5F3_9PEZI</name>
<dbReference type="InterPro" id="IPR027417">
    <property type="entry name" value="P-loop_NTPase"/>
</dbReference>
<evidence type="ECO:0000259" key="1">
    <source>
        <dbReference type="Pfam" id="PF13304"/>
    </source>
</evidence>
<feature type="domain" description="ATPase AAA-type core" evidence="1">
    <location>
        <begin position="245"/>
        <end position="375"/>
    </location>
</feature>
<dbReference type="Proteomes" id="UP001447188">
    <property type="component" value="Unassembled WGS sequence"/>
</dbReference>
<dbReference type="Gene3D" id="3.40.50.300">
    <property type="entry name" value="P-loop containing nucleotide triphosphate hydrolases"/>
    <property type="match status" value="1"/>
</dbReference>
<organism evidence="2 3">
    <name type="scientific">Discina gigas</name>
    <dbReference type="NCBI Taxonomy" id="1032678"/>
    <lineage>
        <taxon>Eukaryota</taxon>
        <taxon>Fungi</taxon>
        <taxon>Dikarya</taxon>
        <taxon>Ascomycota</taxon>
        <taxon>Pezizomycotina</taxon>
        <taxon>Pezizomycetes</taxon>
        <taxon>Pezizales</taxon>
        <taxon>Discinaceae</taxon>
        <taxon>Discina</taxon>
    </lineage>
</organism>
<sequence>MLSRPAGFGQNRSFVGKRERHGAEHVAELRAWCEAFVVDVEAVDAQKNRVSVLLGVNGTQKSSVLRGLLEDGLDRAPDDKRPSGLPTCATEWTVALPARVVAVSSAATDRFPARANFGETRLLTRYDIAQYAYVGPRTGRNIVSRTQGVQTLLAEVMQLDVVPASVSAFIPELSEKTTVPYKLSVTLAHRPSSGLARPSKDLLTLDTYLKYAASPPGFRQHPRFVDQVYRALSDSALLHEAERLYLFIRKAPRGRLQVELDLSAADPVPGAMFSPRVIHFGLVAGFLRLENFALVDGRGDARSADAYSAGQWGLFSSLATAAFAARDRSLFLVDEPENALHPAWQREYIADFLRGISHCKGCHLFLATHSPLLVSSLGSKDADLIGLRLVDDRKVEVGLMDVPVGWQATDVLEDIFGLPSTRAPAVVEKIESAM</sequence>
<protein>
    <recommendedName>
        <fullName evidence="1">ATPase AAA-type core domain-containing protein</fullName>
    </recommendedName>
</protein>
<accession>A0ABR3G5F3</accession>
<dbReference type="EMBL" id="JBBBZM010000368">
    <property type="protein sequence ID" value="KAL0630836.1"/>
    <property type="molecule type" value="Genomic_DNA"/>
</dbReference>
<comment type="caution">
    <text evidence="2">The sequence shown here is derived from an EMBL/GenBank/DDBJ whole genome shotgun (WGS) entry which is preliminary data.</text>
</comment>
<evidence type="ECO:0000313" key="3">
    <source>
        <dbReference type="Proteomes" id="UP001447188"/>
    </source>
</evidence>
<reference evidence="2 3" key="1">
    <citation type="submission" date="2024-02" db="EMBL/GenBank/DDBJ databases">
        <title>Discinaceae phylogenomics.</title>
        <authorList>
            <person name="Dirks A.C."/>
            <person name="James T.Y."/>
        </authorList>
    </citation>
    <scope>NUCLEOTIDE SEQUENCE [LARGE SCALE GENOMIC DNA]</scope>
    <source>
        <strain evidence="2 3">ACD0624</strain>
    </source>
</reference>
<proteinExistence type="predicted"/>
<evidence type="ECO:0000313" key="2">
    <source>
        <dbReference type="EMBL" id="KAL0630836.1"/>
    </source>
</evidence>
<keyword evidence="3" id="KW-1185">Reference proteome</keyword>